<keyword evidence="2" id="KW-0472">Membrane</keyword>
<dbReference type="OrthoDB" id="332880at2759"/>
<organism evidence="3 4">
    <name type="scientific">Toxoplasma gondii GAB2-2007-GAL-DOM2</name>
    <dbReference type="NCBI Taxonomy" id="1130820"/>
    <lineage>
        <taxon>Eukaryota</taxon>
        <taxon>Sar</taxon>
        <taxon>Alveolata</taxon>
        <taxon>Apicomplexa</taxon>
        <taxon>Conoidasida</taxon>
        <taxon>Coccidia</taxon>
        <taxon>Eucoccidiorida</taxon>
        <taxon>Eimeriorina</taxon>
        <taxon>Sarcocystidae</taxon>
        <taxon>Toxoplasma</taxon>
    </lineage>
</organism>
<reference evidence="3 4" key="1">
    <citation type="submission" date="2014-02" db="EMBL/GenBank/DDBJ databases">
        <authorList>
            <person name="Sibley D."/>
            <person name="Venepally P."/>
            <person name="Karamycheva S."/>
            <person name="Hadjithomas M."/>
            <person name="Khan A."/>
            <person name="Brunk B."/>
            <person name="Roos D."/>
            <person name="Caler E."/>
            <person name="Lorenzi H."/>
        </authorList>
    </citation>
    <scope>NUCLEOTIDE SEQUENCE [LARGE SCALE GENOMIC DNA]</scope>
    <source>
        <strain evidence="3 4">GAB2-2007-GAL-DOM2</strain>
    </source>
</reference>
<evidence type="ECO:0000256" key="2">
    <source>
        <dbReference type="SAM" id="Phobius"/>
    </source>
</evidence>
<evidence type="ECO:0000313" key="3">
    <source>
        <dbReference type="EMBL" id="KFG28810.1"/>
    </source>
</evidence>
<proteinExistence type="predicted"/>
<accession>A0A086J9J2</accession>
<name>A0A086J9J2_TOXGO</name>
<protein>
    <submittedName>
        <fullName evidence="3">Putative transmembrane protein</fullName>
    </submittedName>
</protein>
<dbReference type="Proteomes" id="UP000028837">
    <property type="component" value="Unassembled WGS sequence"/>
</dbReference>
<comment type="caution">
    <text evidence="3">The sequence shown here is derived from an EMBL/GenBank/DDBJ whole genome shotgun (WGS) entry which is preliminary data.</text>
</comment>
<gene>
    <name evidence="3" type="ORF">TGDOM2_319960</name>
</gene>
<evidence type="ECO:0000256" key="1">
    <source>
        <dbReference type="SAM" id="MobiDB-lite"/>
    </source>
</evidence>
<keyword evidence="2" id="KW-1133">Transmembrane helix</keyword>
<sequence>MRQFSFCALRPLSLNLSSWFSPRQQRVPITSLPSFSFVRSFTQSSTKKFSASSLNAGSHRSRLSVARPPNSLLSKSTASSPSSASPSRASSSPRERSVPFFSLSAARRSFWFAGFSTPQAGQKKSRAIGVAFLTVVFTMPSLCVYFGCTPALLNWWMQTYRLIEYPPQADPRIIPAILGDREPPARSEDSERNTNR</sequence>
<dbReference type="VEuPathDB" id="ToxoDB:TGDOM2_319960"/>
<keyword evidence="2 3" id="KW-0812">Transmembrane</keyword>
<feature type="compositionally biased region" description="Low complexity" evidence="1">
    <location>
        <begin position="74"/>
        <end position="92"/>
    </location>
</feature>
<dbReference type="InterPro" id="IPR056322">
    <property type="entry name" value="Microp_apicomplexa_21"/>
</dbReference>
<evidence type="ECO:0000313" key="4">
    <source>
        <dbReference type="Proteomes" id="UP000028837"/>
    </source>
</evidence>
<dbReference type="AlphaFoldDB" id="A0A086J9J2"/>
<feature type="transmembrane region" description="Helical" evidence="2">
    <location>
        <begin position="127"/>
        <end position="147"/>
    </location>
</feature>
<dbReference type="EMBL" id="AHZU02001863">
    <property type="protein sequence ID" value="KFG28810.1"/>
    <property type="molecule type" value="Genomic_DNA"/>
</dbReference>
<feature type="region of interest" description="Disordered" evidence="1">
    <location>
        <begin position="60"/>
        <end position="95"/>
    </location>
</feature>
<dbReference type="Pfam" id="PF23535">
    <property type="entry name" value="Microp_apicomplexa_21"/>
    <property type="match status" value="1"/>
</dbReference>